<dbReference type="Proteomes" id="UP000594263">
    <property type="component" value="Unplaced"/>
</dbReference>
<dbReference type="Gramene" id="Kaladp0073s0020.1.v1.1">
    <property type="protein sequence ID" value="Kaladp0073s0020.1.v1.1"/>
    <property type="gene ID" value="Kaladp0073s0020.v1.1"/>
</dbReference>
<name>A0A7N0UKZ9_KALFE</name>
<keyword evidence="3" id="KW-1185">Reference proteome</keyword>
<organism evidence="2 3">
    <name type="scientific">Kalanchoe fedtschenkoi</name>
    <name type="common">Lavender scallops</name>
    <name type="synonym">South American air plant</name>
    <dbReference type="NCBI Taxonomy" id="63787"/>
    <lineage>
        <taxon>Eukaryota</taxon>
        <taxon>Viridiplantae</taxon>
        <taxon>Streptophyta</taxon>
        <taxon>Embryophyta</taxon>
        <taxon>Tracheophyta</taxon>
        <taxon>Spermatophyta</taxon>
        <taxon>Magnoliopsida</taxon>
        <taxon>eudicotyledons</taxon>
        <taxon>Gunneridae</taxon>
        <taxon>Pentapetalae</taxon>
        <taxon>Saxifragales</taxon>
        <taxon>Crassulaceae</taxon>
        <taxon>Kalanchoe</taxon>
    </lineage>
</organism>
<sequence length="161" mass="18177">MAESLFNFVIGWTPLCSTRTPRGGRYEGSFDVPWGFQIFLTNSMLLAPLLHSIIPYMAIRQNEADAGGTPRERSQLCTVMRIGTPVVGHIGGATSLISVLWAFYVRMDENFGERLEFSLTYLGSEKLAYAFIWECECSTIFTFCACCWAYLLSLKLEDEEI</sequence>
<reference evidence="2" key="1">
    <citation type="submission" date="2021-01" db="UniProtKB">
        <authorList>
            <consortium name="EnsemblPlants"/>
        </authorList>
    </citation>
    <scope>IDENTIFICATION</scope>
</reference>
<evidence type="ECO:0000313" key="2">
    <source>
        <dbReference type="EnsemblPlants" id="Kaladp0073s0020.1.v1.1"/>
    </source>
</evidence>
<evidence type="ECO:0000256" key="1">
    <source>
        <dbReference type="SAM" id="Phobius"/>
    </source>
</evidence>
<dbReference type="PANTHER" id="PTHR36367:SF2">
    <property type="entry name" value="TRANSMEMBRANE PROTEIN"/>
    <property type="match status" value="1"/>
</dbReference>
<dbReference type="PANTHER" id="PTHR36367">
    <property type="entry name" value="TRANSMEMBRANE PROTEIN"/>
    <property type="match status" value="1"/>
</dbReference>
<protein>
    <submittedName>
        <fullName evidence="2">Uncharacterized protein</fullName>
    </submittedName>
</protein>
<dbReference type="EnsemblPlants" id="Kaladp0073s0020.1.v1.1">
    <property type="protein sequence ID" value="Kaladp0073s0020.1.v1.1"/>
    <property type="gene ID" value="Kaladp0073s0020.v1.1"/>
</dbReference>
<feature type="transmembrane region" description="Helical" evidence="1">
    <location>
        <begin position="34"/>
        <end position="58"/>
    </location>
</feature>
<proteinExistence type="predicted"/>
<accession>A0A7N0UKZ9</accession>
<keyword evidence="1" id="KW-0472">Membrane</keyword>
<feature type="transmembrane region" description="Helical" evidence="1">
    <location>
        <begin position="127"/>
        <end position="151"/>
    </location>
</feature>
<feature type="transmembrane region" description="Helical" evidence="1">
    <location>
        <begin position="79"/>
        <end position="107"/>
    </location>
</feature>
<dbReference type="AlphaFoldDB" id="A0A7N0UKZ9"/>
<keyword evidence="1" id="KW-1133">Transmembrane helix</keyword>
<evidence type="ECO:0000313" key="3">
    <source>
        <dbReference type="Proteomes" id="UP000594263"/>
    </source>
</evidence>
<keyword evidence="1" id="KW-0812">Transmembrane</keyword>